<dbReference type="OrthoDB" id="20534at2759"/>
<evidence type="ECO:0000313" key="9">
    <source>
        <dbReference type="Proteomes" id="UP000649617"/>
    </source>
</evidence>
<feature type="compositionally biased region" description="Basic and acidic residues" evidence="6">
    <location>
        <begin position="256"/>
        <end position="273"/>
    </location>
</feature>
<dbReference type="InterPro" id="IPR000571">
    <property type="entry name" value="Znf_CCCH"/>
</dbReference>
<dbReference type="InterPro" id="IPR035979">
    <property type="entry name" value="RBD_domain_sf"/>
</dbReference>
<evidence type="ECO:0000313" key="8">
    <source>
        <dbReference type="EMBL" id="CAE7283938.1"/>
    </source>
</evidence>
<dbReference type="PANTHER" id="PTHR12239">
    <property type="entry name" value="PROTEIN CBG20215-RELATED"/>
    <property type="match status" value="1"/>
</dbReference>
<feature type="region of interest" description="Disordered" evidence="6">
    <location>
        <begin position="1"/>
        <end position="345"/>
    </location>
</feature>
<feature type="compositionally biased region" description="Polar residues" evidence="6">
    <location>
        <begin position="173"/>
        <end position="183"/>
    </location>
</feature>
<dbReference type="PANTHER" id="PTHR12239:SF41">
    <property type="entry name" value="MEMBRANE ASSOCIATED PROTEIN, PUTATIVE-RELATED"/>
    <property type="match status" value="1"/>
</dbReference>
<dbReference type="SUPFAM" id="SSF54928">
    <property type="entry name" value="RNA-binding domain, RBD"/>
    <property type="match status" value="1"/>
</dbReference>
<feature type="region of interest" description="Disordered" evidence="6">
    <location>
        <begin position="664"/>
        <end position="695"/>
    </location>
</feature>
<dbReference type="Pfam" id="PF00642">
    <property type="entry name" value="zf-CCCH"/>
    <property type="match status" value="1"/>
</dbReference>
<comment type="caution">
    <text evidence="8">The sequence shown here is derived from an EMBL/GenBank/DDBJ whole genome shotgun (WGS) entry which is preliminary data.</text>
</comment>
<gene>
    <name evidence="8" type="ORF">SPIL2461_LOCUS6376</name>
</gene>
<accession>A0A812MTK4</accession>
<organism evidence="8 9">
    <name type="scientific">Symbiodinium pilosum</name>
    <name type="common">Dinoflagellate</name>
    <dbReference type="NCBI Taxonomy" id="2952"/>
    <lineage>
        <taxon>Eukaryota</taxon>
        <taxon>Sar</taxon>
        <taxon>Alveolata</taxon>
        <taxon>Dinophyceae</taxon>
        <taxon>Suessiales</taxon>
        <taxon>Symbiodiniaceae</taxon>
        <taxon>Symbiodinium</taxon>
    </lineage>
</organism>
<feature type="compositionally biased region" description="Basic and acidic residues" evidence="6">
    <location>
        <begin position="121"/>
        <end position="165"/>
    </location>
</feature>
<feature type="zinc finger region" description="C3H1-type" evidence="5">
    <location>
        <begin position="486"/>
        <end position="513"/>
    </location>
</feature>
<dbReference type="AlphaFoldDB" id="A0A812MTK4"/>
<evidence type="ECO:0000256" key="1">
    <source>
        <dbReference type="ARBA" id="ARBA00022723"/>
    </source>
</evidence>
<evidence type="ECO:0000256" key="6">
    <source>
        <dbReference type="SAM" id="MobiDB-lite"/>
    </source>
</evidence>
<feature type="domain" description="C3H1-type" evidence="7">
    <location>
        <begin position="556"/>
        <end position="582"/>
    </location>
</feature>
<keyword evidence="3 5" id="KW-0863">Zinc-finger</keyword>
<dbReference type="Gene3D" id="4.10.1000.10">
    <property type="entry name" value="Zinc finger, CCCH-type"/>
    <property type="match status" value="1"/>
</dbReference>
<feature type="domain" description="C3H1-type" evidence="7">
    <location>
        <begin position="486"/>
        <end position="513"/>
    </location>
</feature>
<dbReference type="InterPro" id="IPR052293">
    <property type="entry name" value="SRRP"/>
</dbReference>
<name>A0A812MTK4_SYMPI</name>
<dbReference type="GO" id="GO:0008270">
    <property type="term" value="F:zinc ion binding"/>
    <property type="evidence" value="ECO:0007669"/>
    <property type="project" value="UniProtKB-KW"/>
</dbReference>
<evidence type="ECO:0000256" key="2">
    <source>
        <dbReference type="ARBA" id="ARBA00022737"/>
    </source>
</evidence>
<protein>
    <recommendedName>
        <fullName evidence="7">C3H1-type domain-containing protein</fullName>
    </recommendedName>
</protein>
<dbReference type="PROSITE" id="PS50103">
    <property type="entry name" value="ZF_C3H1"/>
    <property type="match status" value="3"/>
</dbReference>
<dbReference type="Gene3D" id="3.30.1370.210">
    <property type="match status" value="1"/>
</dbReference>
<evidence type="ECO:0000256" key="5">
    <source>
        <dbReference type="PROSITE-ProRule" id="PRU00723"/>
    </source>
</evidence>
<proteinExistence type="predicted"/>
<keyword evidence="4 5" id="KW-0862">Zinc</keyword>
<feature type="zinc finger region" description="C3H1-type" evidence="5">
    <location>
        <begin position="521"/>
        <end position="547"/>
    </location>
</feature>
<reference evidence="8" key="1">
    <citation type="submission" date="2021-02" db="EMBL/GenBank/DDBJ databases">
        <authorList>
            <person name="Dougan E. K."/>
            <person name="Rhodes N."/>
            <person name="Thang M."/>
            <person name="Chan C."/>
        </authorList>
    </citation>
    <scope>NUCLEOTIDE SEQUENCE</scope>
</reference>
<dbReference type="SUPFAM" id="SSF90229">
    <property type="entry name" value="CCCH zinc finger"/>
    <property type="match status" value="2"/>
</dbReference>
<feature type="zinc finger region" description="C3H1-type" evidence="5">
    <location>
        <begin position="556"/>
        <end position="582"/>
    </location>
</feature>
<dbReference type="SMART" id="SM00356">
    <property type="entry name" value="ZnF_C3H1"/>
    <property type="match status" value="3"/>
</dbReference>
<feature type="domain" description="C3H1-type" evidence="7">
    <location>
        <begin position="521"/>
        <end position="547"/>
    </location>
</feature>
<feature type="non-terminal residue" evidence="8">
    <location>
        <position position="1"/>
    </location>
</feature>
<feature type="compositionally biased region" description="Basic and acidic residues" evidence="6">
    <location>
        <begin position="194"/>
        <end position="212"/>
    </location>
</feature>
<feature type="compositionally biased region" description="Basic and acidic residues" evidence="6">
    <location>
        <begin position="668"/>
        <end position="682"/>
    </location>
</feature>
<dbReference type="FunFam" id="4.10.1000.10:FF:000001">
    <property type="entry name" value="zinc finger CCCH domain-containing protein 15-like"/>
    <property type="match status" value="1"/>
</dbReference>
<keyword evidence="1 5" id="KW-0479">Metal-binding</keyword>
<dbReference type="Proteomes" id="UP000649617">
    <property type="component" value="Unassembled WGS sequence"/>
</dbReference>
<keyword evidence="9" id="KW-1185">Reference proteome</keyword>
<evidence type="ECO:0000259" key="7">
    <source>
        <dbReference type="PROSITE" id="PS50103"/>
    </source>
</evidence>
<dbReference type="EMBL" id="CAJNIZ010009562">
    <property type="protein sequence ID" value="CAE7283938.1"/>
    <property type="molecule type" value="Genomic_DNA"/>
</dbReference>
<feature type="compositionally biased region" description="Basic and acidic residues" evidence="6">
    <location>
        <begin position="300"/>
        <end position="317"/>
    </location>
</feature>
<sequence length="745" mass="83836">AKQREEAELAKQAAAEEEERQKLEAALRERKEADQRRKAQEEQDRLEQEHQQREAEQRRKAQKEAEQKLKREEEQRQKREAEKRKQEEEEAKAEKERLREEEEAAIRKQEDAAAEAQAKQKAAEERRRAEEMQEAMAQREAERSRRGGRERRSQAKDEQHDKEPGEQPPQAKSLRQTLTPSQLRRQQRKRQKEARRAAEAETAAREENRSEKDESEEEREAEKPKPAERKPAERQPKQRERVQPEPKSRQMQAEKTSSDEKADTKKNKEEETKTPAIANSPPAEEVKAAPTATNTSETQEVEKPEKLETTSDLRSDAEAFTVSGSSQAFGHRRRSQEPDQNPMQTMMPITTLMITQIPEHMDADAFRRQLDTWGFVGTYNFFYMPPDASEGWGGRCVFINFEDPGVASMCLSYFQQCPSEGVAQPYNIQGLENNIAHFSQFVGSGDMVNGPLIVPTPTPAAWAINGAQAMMNNPSGKFSPQIRGQFHKTKMCAFHKKKKCTMGHGCPFAHTREELNAPPDLSKTKLCVNFFRKKCNDANCKFAHGHAELRATGSVYKTELCRAWATGTCKAGDTCRYAHGVKELRGNGMSSMTANAMGYMGYPMEEGYMTIDGVQMGCDVMGGLTGIWENEAVDTSAAVQRTDDVVNVMTHDSRDGLAELVGSCGKGARQETDESSEVDRSSDGTSEPFNDAMSDMGFSDTSTLCMGVVLRVKGTFMESRLSSLTRTGKAAFGLALAKQPRLIQE</sequence>
<keyword evidence="2" id="KW-0677">Repeat</keyword>
<evidence type="ECO:0000256" key="3">
    <source>
        <dbReference type="ARBA" id="ARBA00022771"/>
    </source>
</evidence>
<feature type="compositionally biased region" description="Basic and acidic residues" evidence="6">
    <location>
        <begin position="220"/>
        <end position="248"/>
    </location>
</feature>
<feature type="compositionally biased region" description="Basic and acidic residues" evidence="6">
    <location>
        <begin position="19"/>
        <end position="111"/>
    </location>
</feature>
<dbReference type="InterPro" id="IPR036855">
    <property type="entry name" value="Znf_CCCH_sf"/>
</dbReference>
<feature type="non-terminal residue" evidence="8">
    <location>
        <position position="745"/>
    </location>
</feature>
<dbReference type="GO" id="GO:0003676">
    <property type="term" value="F:nucleic acid binding"/>
    <property type="evidence" value="ECO:0007669"/>
    <property type="project" value="InterPro"/>
</dbReference>
<evidence type="ECO:0000256" key="4">
    <source>
        <dbReference type="ARBA" id="ARBA00022833"/>
    </source>
</evidence>